<comment type="cofactor">
    <cofactor evidence="1">
        <name>a divalent metal cation</name>
        <dbReference type="ChEBI" id="CHEBI:60240"/>
    </cofactor>
</comment>
<protein>
    <submittedName>
        <fullName evidence="5">Mobile element protein</fullName>
    </submittedName>
</protein>
<sequence length="319" mass="35063">MDRCTVVAQRRVTGLSVEVIADLVAELGPVWHDRQQARLTTRTRHRAVGAGARYKLVFVDRLLATLVCLRHGVTHDVLAAWFGVDRSTITRAITEIRPLLAERGCRIQPDLRLRTLADVVAYLDQVRTAALMDATEIRVRRPTVKRAGRQRFVSGKSRTNAVKALVITDVQGRLLFCGATVAGSTADITQARQAGLTDWLSHTAAVCILADAGYQGLGAQTGGQVITPTLRHHKKALERMAGIAALRAAQRREHARRRVRVEHGIAHLKNWRSLTRHLGRRETLHDTIRAVAGLLSDHQHTDRGKPIAPIAALSAGPAM</sequence>
<organism evidence="5">
    <name type="scientific">uncultured bacterium esnapd9</name>
    <dbReference type="NCBI Taxonomy" id="1366616"/>
    <lineage>
        <taxon>Bacteria</taxon>
        <taxon>environmental samples</taxon>
    </lineage>
</organism>
<dbReference type="Pfam" id="PF13359">
    <property type="entry name" value="DDE_Tnp_4"/>
    <property type="match status" value="1"/>
</dbReference>
<dbReference type="AlphaFoldDB" id="S5UCC1"/>
<dbReference type="InterPro" id="IPR027805">
    <property type="entry name" value="Transposase_HTH_dom"/>
</dbReference>
<reference evidence="5" key="1">
    <citation type="journal article" date="2013" name="Proc. Natl. Acad. Sci. U.S.A.">
        <title>Mapping gene clusters within arrayed metagenomic libraries to expand the structural diversity of biomedically relevant natural products.</title>
        <authorList>
            <person name="Owen J.G."/>
            <person name="Reddy B.V."/>
            <person name="Ternei M.A."/>
            <person name="Charlop-Powers Z."/>
            <person name="Calle P.Y."/>
            <person name="Kim J.H."/>
            <person name="Brady S.F."/>
        </authorList>
    </citation>
    <scope>NUCLEOTIDE SEQUENCE</scope>
</reference>
<dbReference type="Pfam" id="PF13613">
    <property type="entry name" value="HTH_Tnp_4"/>
    <property type="match status" value="1"/>
</dbReference>
<evidence type="ECO:0000259" key="4">
    <source>
        <dbReference type="Pfam" id="PF13613"/>
    </source>
</evidence>
<evidence type="ECO:0000256" key="1">
    <source>
        <dbReference type="ARBA" id="ARBA00001968"/>
    </source>
</evidence>
<evidence type="ECO:0000259" key="3">
    <source>
        <dbReference type="Pfam" id="PF13359"/>
    </source>
</evidence>
<dbReference type="GO" id="GO:0046872">
    <property type="term" value="F:metal ion binding"/>
    <property type="evidence" value="ECO:0007669"/>
    <property type="project" value="UniProtKB-KW"/>
</dbReference>
<name>S5UCC1_9BACT</name>
<evidence type="ECO:0000313" key="5">
    <source>
        <dbReference type="EMBL" id="AGS49562.1"/>
    </source>
</evidence>
<accession>S5UCC1</accession>
<dbReference type="InterPro" id="IPR027806">
    <property type="entry name" value="HARBI1_dom"/>
</dbReference>
<proteinExistence type="predicted"/>
<evidence type="ECO:0000256" key="2">
    <source>
        <dbReference type="ARBA" id="ARBA00022723"/>
    </source>
</evidence>
<dbReference type="EMBL" id="KF264548">
    <property type="protein sequence ID" value="AGS49562.1"/>
    <property type="molecule type" value="Genomic_DNA"/>
</dbReference>
<keyword evidence="2" id="KW-0479">Metal-binding</keyword>
<feature type="domain" description="DDE Tnp4" evidence="3">
    <location>
        <begin position="132"/>
        <end position="294"/>
    </location>
</feature>
<feature type="domain" description="Transposase Helix-turn-helix" evidence="4">
    <location>
        <begin position="55"/>
        <end position="105"/>
    </location>
</feature>